<gene>
    <name evidence="1" type="ORF">Clacol_004835</name>
</gene>
<reference evidence="1" key="1">
    <citation type="submission" date="2021-10" db="EMBL/GenBank/DDBJ databases">
        <title>De novo Genome Assembly of Clathrus columnatus (Basidiomycota, Fungi) Using Illumina and Nanopore Sequence Data.</title>
        <authorList>
            <person name="Ogiso-Tanaka E."/>
            <person name="Itagaki H."/>
            <person name="Hosoya T."/>
            <person name="Hosaka K."/>
        </authorList>
    </citation>
    <scope>NUCLEOTIDE SEQUENCE</scope>
    <source>
        <strain evidence="1">MO-923</strain>
    </source>
</reference>
<evidence type="ECO:0000313" key="1">
    <source>
        <dbReference type="EMBL" id="GJJ10608.1"/>
    </source>
</evidence>
<dbReference type="AlphaFoldDB" id="A0AAV5AAV6"/>
<evidence type="ECO:0000313" key="2">
    <source>
        <dbReference type="Proteomes" id="UP001050691"/>
    </source>
</evidence>
<proteinExistence type="predicted"/>
<organism evidence="1 2">
    <name type="scientific">Clathrus columnatus</name>
    <dbReference type="NCBI Taxonomy" id="1419009"/>
    <lineage>
        <taxon>Eukaryota</taxon>
        <taxon>Fungi</taxon>
        <taxon>Dikarya</taxon>
        <taxon>Basidiomycota</taxon>
        <taxon>Agaricomycotina</taxon>
        <taxon>Agaricomycetes</taxon>
        <taxon>Phallomycetidae</taxon>
        <taxon>Phallales</taxon>
        <taxon>Clathraceae</taxon>
        <taxon>Clathrus</taxon>
    </lineage>
</organism>
<accession>A0AAV5AAV6</accession>
<dbReference type="Proteomes" id="UP001050691">
    <property type="component" value="Unassembled WGS sequence"/>
</dbReference>
<comment type="caution">
    <text evidence="1">The sequence shown here is derived from an EMBL/GenBank/DDBJ whole genome shotgun (WGS) entry which is preliminary data.</text>
</comment>
<protein>
    <submittedName>
        <fullName evidence="1">Uncharacterized protein</fullName>
    </submittedName>
</protein>
<sequence length="238" mass="26664">MSEPNPNSIRHHLSMMRKAWSGCLEIPIEWLGRSNSGPLSELYTFYGVSALLQSLGEEQIKPICVDSEEQTLRMLNVYDPLPEFLESTSIQLPEDVEEHMEINTLTTLRRSALLMKFPFGACTDPSWSLVTSMAMHATAFFSNVPGTTNRESVIGGPLRAKTSENTSGMEFAVMINRYDSHPHSVGYDFAREHRSPSLADQSLNQAFCMQITPTHPALIVGRVEGDEVFTPMNKKRIL</sequence>
<dbReference type="EMBL" id="BPWL01000005">
    <property type="protein sequence ID" value="GJJ10608.1"/>
    <property type="molecule type" value="Genomic_DNA"/>
</dbReference>
<name>A0AAV5AAV6_9AGAM</name>
<keyword evidence="2" id="KW-1185">Reference proteome</keyword>